<dbReference type="InterPro" id="IPR002403">
    <property type="entry name" value="Cyt_P450_E_grp-IV"/>
</dbReference>
<feature type="binding site" description="axial binding residue" evidence="13">
    <location>
        <position position="868"/>
    </location>
    <ligand>
        <name>heme</name>
        <dbReference type="ChEBI" id="CHEBI:30413"/>
    </ligand>
    <ligandPart>
        <name>Fe</name>
        <dbReference type="ChEBI" id="CHEBI:18248"/>
    </ligandPart>
</feature>
<sequence>MPCTSQDTDKKLSPDEAIGHSDHPPTQQVDLLVRLRVLEQLQKTLGSAPPTAHDSFSMTEQIILDILNWISQCYALNPSDAVAVAISMCAGKFLIQTTTQTLRRPSGHFFRLAVKLSHRRILHKLSRIGTTDEDTDSTARRFTSLVAAWLLFRPEGELSRGFVKVATNYGGTTTDYMIQSFITVVVQHNADAQWRGVTEEQCFSYISSIITACTLLINSTFFSDVRNSRSFRSYLRIEDRIFLLKIFRRLAYIASYKTGAAKFAFLGVPFLRQILGREGVKHFVGGEEAGIRIDLAFCGLGSARPAALSRKTYQWPSESPIDYLPHIINLSNDHLNSPSPPPSPCHSRQTSGASINSTGSGSTDASIRARSILARLDNELRYELLHSEVISRAWTPGIAISVQCHPELQLVHYLDHHRIAVAYRVLGTNKRPCWACSRYLDCLVVDTGLGEDREGGTAGENPRNARWILKEGAGTKKRMFYTFDPKAMHHILVKDASLFVPLRVEPMSLVFGKSLLSTIGDHHRKQRKMLNPVFSIAHMRSMMPIFYGVAGQLDTALSRRVKDGPREIDLLGWITRAALELIGRSGFGYSFDNMEDDLPKHKYSLYIKSLAPTMLKIGQRSYFPHEYHPWKALHDVRDMVNYMHDVSIEIYKEKKRELEETDETVKEVKKDLLSILMRDNEEAGREDKLEEAEVIAQVCLHSVYFGCVVFYHSVDVNLHIRRNGHYVDVQDELRQEIQEAQLANQGDKLSYDELVSLPLLDAVSRETLRLYPPVSFLGRNTAQEVVVPLSNPVHGVNGAEISEVFIPKGTAVLVSIFNANRSTALWGPDAVEWKPERWLSTLPESIANSKIPGIYSHLMTFGAGSHSCIGFKFSQLEMKVMVAMLVQRFKFSLSPNKAIFWEMSGIASPVIVGGDGHRQLPLMVELARN</sequence>
<dbReference type="InterPro" id="IPR036396">
    <property type="entry name" value="Cyt_P450_sf"/>
</dbReference>
<keyword evidence="9" id="KW-0560">Oxidoreductase</keyword>
<evidence type="ECO:0000256" key="4">
    <source>
        <dbReference type="ARBA" id="ARBA00010617"/>
    </source>
</evidence>
<feature type="region of interest" description="Disordered" evidence="14">
    <location>
        <begin position="1"/>
        <end position="25"/>
    </location>
</feature>
<dbReference type="Proteomes" id="UP000518752">
    <property type="component" value="Unassembled WGS sequence"/>
</dbReference>
<keyword evidence="12" id="KW-0472">Membrane</keyword>
<evidence type="ECO:0000256" key="2">
    <source>
        <dbReference type="ARBA" id="ARBA00004370"/>
    </source>
</evidence>
<gene>
    <name evidence="15" type="ORF">D9757_015005</name>
</gene>
<feature type="compositionally biased region" description="Polar residues" evidence="14">
    <location>
        <begin position="346"/>
        <end position="363"/>
    </location>
</feature>
<keyword evidence="16" id="KW-1185">Reference proteome</keyword>
<organism evidence="15 16">
    <name type="scientific">Collybiopsis confluens</name>
    <dbReference type="NCBI Taxonomy" id="2823264"/>
    <lineage>
        <taxon>Eukaryota</taxon>
        <taxon>Fungi</taxon>
        <taxon>Dikarya</taxon>
        <taxon>Basidiomycota</taxon>
        <taxon>Agaricomycotina</taxon>
        <taxon>Agaricomycetes</taxon>
        <taxon>Agaricomycetidae</taxon>
        <taxon>Agaricales</taxon>
        <taxon>Marasmiineae</taxon>
        <taxon>Omphalotaceae</taxon>
        <taxon>Collybiopsis</taxon>
    </lineage>
</organism>
<evidence type="ECO:0000256" key="10">
    <source>
        <dbReference type="ARBA" id="ARBA00023004"/>
    </source>
</evidence>
<evidence type="ECO:0000313" key="16">
    <source>
        <dbReference type="Proteomes" id="UP000518752"/>
    </source>
</evidence>
<evidence type="ECO:0000256" key="11">
    <source>
        <dbReference type="ARBA" id="ARBA00023033"/>
    </source>
</evidence>
<evidence type="ECO:0000256" key="7">
    <source>
        <dbReference type="ARBA" id="ARBA00022723"/>
    </source>
</evidence>
<dbReference type="PRINTS" id="PR00385">
    <property type="entry name" value="P450"/>
</dbReference>
<dbReference type="GO" id="GO:0016705">
    <property type="term" value="F:oxidoreductase activity, acting on paired donors, with incorporation or reduction of molecular oxygen"/>
    <property type="evidence" value="ECO:0007669"/>
    <property type="project" value="InterPro"/>
</dbReference>
<comment type="caution">
    <text evidence="15">The sequence shown here is derived from an EMBL/GenBank/DDBJ whole genome shotgun (WGS) entry which is preliminary data.</text>
</comment>
<dbReference type="InterPro" id="IPR050121">
    <property type="entry name" value="Cytochrome_P450_monoxygenase"/>
</dbReference>
<evidence type="ECO:0000256" key="3">
    <source>
        <dbReference type="ARBA" id="ARBA00004721"/>
    </source>
</evidence>
<evidence type="ECO:0000256" key="5">
    <source>
        <dbReference type="ARBA" id="ARBA00022617"/>
    </source>
</evidence>
<keyword evidence="6" id="KW-0812">Transmembrane</keyword>
<dbReference type="PROSITE" id="PS00086">
    <property type="entry name" value="CYTOCHROME_P450"/>
    <property type="match status" value="1"/>
</dbReference>
<dbReference type="PRINTS" id="PR00465">
    <property type="entry name" value="EP450IV"/>
</dbReference>
<evidence type="ECO:0000256" key="6">
    <source>
        <dbReference type="ARBA" id="ARBA00022692"/>
    </source>
</evidence>
<feature type="region of interest" description="Disordered" evidence="14">
    <location>
        <begin position="336"/>
        <end position="363"/>
    </location>
</feature>
<dbReference type="PANTHER" id="PTHR24305:SF166">
    <property type="entry name" value="CYTOCHROME P450 12A4, MITOCHONDRIAL-RELATED"/>
    <property type="match status" value="1"/>
</dbReference>
<evidence type="ECO:0008006" key="17">
    <source>
        <dbReference type="Google" id="ProtNLM"/>
    </source>
</evidence>
<evidence type="ECO:0000256" key="8">
    <source>
        <dbReference type="ARBA" id="ARBA00022989"/>
    </source>
</evidence>
<dbReference type="InterPro" id="IPR001128">
    <property type="entry name" value="Cyt_P450"/>
</dbReference>
<dbReference type="GO" id="GO:0004497">
    <property type="term" value="F:monooxygenase activity"/>
    <property type="evidence" value="ECO:0007669"/>
    <property type="project" value="UniProtKB-KW"/>
</dbReference>
<comment type="cofactor">
    <cofactor evidence="1 13">
        <name>heme</name>
        <dbReference type="ChEBI" id="CHEBI:30413"/>
    </cofactor>
</comment>
<dbReference type="InterPro" id="IPR027796">
    <property type="entry name" value="OTT_1508_deam-like"/>
</dbReference>
<comment type="similarity">
    <text evidence="4">Belongs to the cytochrome P450 family.</text>
</comment>
<keyword evidence="8" id="KW-1133">Transmembrane helix</keyword>
<evidence type="ECO:0000256" key="1">
    <source>
        <dbReference type="ARBA" id="ARBA00001971"/>
    </source>
</evidence>
<protein>
    <recommendedName>
        <fullName evidence="17">Cytochrome P450</fullName>
    </recommendedName>
</protein>
<keyword evidence="5 13" id="KW-0349">Heme</keyword>
<name>A0A8H5CCE0_9AGAR</name>
<dbReference type="EMBL" id="JAACJN010000569">
    <property type="protein sequence ID" value="KAF5338679.1"/>
    <property type="molecule type" value="Genomic_DNA"/>
</dbReference>
<comment type="pathway">
    <text evidence="3">Secondary metabolite biosynthesis; terpenoid biosynthesis.</text>
</comment>
<dbReference type="GO" id="GO:0005506">
    <property type="term" value="F:iron ion binding"/>
    <property type="evidence" value="ECO:0007669"/>
    <property type="project" value="InterPro"/>
</dbReference>
<proteinExistence type="inferred from homology"/>
<dbReference type="PANTHER" id="PTHR24305">
    <property type="entry name" value="CYTOCHROME P450"/>
    <property type="match status" value="1"/>
</dbReference>
<evidence type="ECO:0000256" key="13">
    <source>
        <dbReference type="PIRSR" id="PIRSR602403-1"/>
    </source>
</evidence>
<feature type="compositionally biased region" description="Basic and acidic residues" evidence="14">
    <location>
        <begin position="7"/>
        <end position="23"/>
    </location>
</feature>
<dbReference type="GO" id="GO:0016020">
    <property type="term" value="C:membrane"/>
    <property type="evidence" value="ECO:0007669"/>
    <property type="project" value="UniProtKB-SubCell"/>
</dbReference>
<reference evidence="15 16" key="1">
    <citation type="journal article" date="2020" name="ISME J.">
        <title>Uncovering the hidden diversity of litter-decomposition mechanisms in mushroom-forming fungi.</title>
        <authorList>
            <person name="Floudas D."/>
            <person name="Bentzer J."/>
            <person name="Ahren D."/>
            <person name="Johansson T."/>
            <person name="Persson P."/>
            <person name="Tunlid A."/>
        </authorList>
    </citation>
    <scope>NUCLEOTIDE SEQUENCE [LARGE SCALE GENOMIC DNA]</scope>
    <source>
        <strain evidence="15 16">CBS 406.79</strain>
    </source>
</reference>
<comment type="subcellular location">
    <subcellularLocation>
        <location evidence="2">Membrane</location>
    </subcellularLocation>
</comment>
<dbReference type="AlphaFoldDB" id="A0A8H5CCE0"/>
<keyword evidence="7 13" id="KW-0479">Metal-binding</keyword>
<evidence type="ECO:0000256" key="9">
    <source>
        <dbReference type="ARBA" id="ARBA00023002"/>
    </source>
</evidence>
<keyword evidence="10 13" id="KW-0408">Iron</keyword>
<evidence type="ECO:0000256" key="14">
    <source>
        <dbReference type="SAM" id="MobiDB-lite"/>
    </source>
</evidence>
<keyword evidence="11" id="KW-0503">Monooxygenase</keyword>
<evidence type="ECO:0000256" key="12">
    <source>
        <dbReference type="ARBA" id="ARBA00023136"/>
    </source>
</evidence>
<evidence type="ECO:0000313" key="15">
    <source>
        <dbReference type="EMBL" id="KAF5338679.1"/>
    </source>
</evidence>
<accession>A0A8H5CCE0</accession>
<dbReference type="GO" id="GO:0020037">
    <property type="term" value="F:heme binding"/>
    <property type="evidence" value="ECO:0007669"/>
    <property type="project" value="InterPro"/>
</dbReference>
<dbReference type="OrthoDB" id="2867883at2759"/>
<dbReference type="Pfam" id="PF00067">
    <property type="entry name" value="p450"/>
    <property type="match status" value="1"/>
</dbReference>
<dbReference type="InterPro" id="IPR017972">
    <property type="entry name" value="Cyt_P450_CS"/>
</dbReference>
<dbReference type="Gene3D" id="1.10.630.10">
    <property type="entry name" value="Cytochrome P450"/>
    <property type="match status" value="1"/>
</dbReference>
<dbReference type="SUPFAM" id="SSF48264">
    <property type="entry name" value="Cytochrome P450"/>
    <property type="match status" value="1"/>
</dbReference>
<dbReference type="Pfam" id="PF14441">
    <property type="entry name" value="OTT_1508_deam"/>
    <property type="match status" value="1"/>
</dbReference>